<dbReference type="Gene3D" id="3.40.50.300">
    <property type="entry name" value="P-loop containing nucleotide triphosphate hydrolases"/>
    <property type="match status" value="1"/>
</dbReference>
<dbReference type="AlphaFoldDB" id="A0A560J326"/>
<proteinExistence type="predicted"/>
<dbReference type="Proteomes" id="UP000318050">
    <property type="component" value="Unassembled WGS sequence"/>
</dbReference>
<dbReference type="EMBL" id="VITT01000003">
    <property type="protein sequence ID" value="TWB63644.1"/>
    <property type="molecule type" value="Genomic_DNA"/>
</dbReference>
<evidence type="ECO:0000256" key="1">
    <source>
        <dbReference type="SAM" id="MobiDB-lite"/>
    </source>
</evidence>
<gene>
    <name evidence="2" type="ORF">FBZ92_103135</name>
</gene>
<evidence type="ECO:0000313" key="2">
    <source>
        <dbReference type="EMBL" id="TWB63644.1"/>
    </source>
</evidence>
<evidence type="ECO:0000313" key="3">
    <source>
        <dbReference type="Proteomes" id="UP000318050"/>
    </source>
</evidence>
<reference evidence="2 3" key="1">
    <citation type="submission" date="2019-06" db="EMBL/GenBank/DDBJ databases">
        <title>Genomic Encyclopedia of Type Strains, Phase IV (KMG-V): Genome sequencing to study the core and pangenomes of soil and plant-associated prokaryotes.</title>
        <authorList>
            <person name="Whitman W."/>
        </authorList>
    </citation>
    <scope>NUCLEOTIDE SEQUENCE [LARGE SCALE GENOMIC DNA]</scope>
    <source>
        <strain evidence="2 3">BR 11140</strain>
    </source>
</reference>
<dbReference type="InterPro" id="IPR027417">
    <property type="entry name" value="P-loop_NTPase"/>
</dbReference>
<protein>
    <submittedName>
        <fullName evidence="2">Protein ImuA</fullName>
    </submittedName>
</protein>
<feature type="region of interest" description="Disordered" evidence="1">
    <location>
        <begin position="1"/>
        <end position="29"/>
    </location>
</feature>
<name>A0A560J326_9PROT</name>
<comment type="caution">
    <text evidence="2">The sequence shown here is derived from an EMBL/GenBank/DDBJ whole genome shotgun (WGS) entry which is preliminary data.</text>
</comment>
<dbReference type="SUPFAM" id="SSF52540">
    <property type="entry name" value="P-loop containing nucleoside triphosphate hydrolases"/>
    <property type="match status" value="1"/>
</dbReference>
<organism evidence="2 3">
    <name type="scientific">Nitrospirillum amazonense</name>
    <dbReference type="NCBI Taxonomy" id="28077"/>
    <lineage>
        <taxon>Bacteria</taxon>
        <taxon>Pseudomonadati</taxon>
        <taxon>Pseudomonadota</taxon>
        <taxon>Alphaproteobacteria</taxon>
        <taxon>Rhodospirillales</taxon>
        <taxon>Azospirillaceae</taxon>
        <taxon>Nitrospirillum</taxon>
    </lineage>
</organism>
<sequence>MPAIPPPISAVRPMACPRGTYPEEGQSEGALDRQRLLAVLREQVRAVEAPGTGRGVVPLGVPAVDAHLPAAGPGESGAHGLPRAALHEVAAAGDLDAGAATAFTALLAARLAEQVRGPILWMTRAPDLYAPGLDAQGVGPGRLVVVHAACEVDLLWAMEEALRCPRVGAVVGEAGGLDLTASRRLHLAAETGGVPGLLLRLNAGKGAAMKGLKGAGRGSGRGSGRGDTQAPAAVTRWQVGTAPIHEPLAGDWGSAASAFTGPAWRVELLRCRGGRPGAWTLYEREGRRLEAAGQVAVPAPETPPPASAVVPFAPTQLPLTQIPPAQLPSTARAVG</sequence>
<accession>A0A560J326</accession>